<comment type="pathway">
    <text evidence="3 10">Glycan biosynthesis; glycogen biosynthesis.</text>
</comment>
<dbReference type="PANTHER" id="PTHR43651:SF3">
    <property type="entry name" value="1,4-ALPHA-GLUCAN-BRANCHING ENZYME"/>
    <property type="match status" value="1"/>
</dbReference>
<dbReference type="RefSeq" id="WP_088152667.1">
    <property type="nucleotide sequence ID" value="NZ_NHON01000037.1"/>
</dbReference>
<evidence type="ECO:0000313" key="14">
    <source>
        <dbReference type="EMBL" id="OWJ65432.1"/>
    </source>
</evidence>
<dbReference type="FunFam" id="2.60.40.10:FF:000169">
    <property type="entry name" value="1,4-alpha-glucan branching enzyme GlgB"/>
    <property type="match status" value="1"/>
</dbReference>
<keyword evidence="7 10" id="KW-0808">Transferase</keyword>
<dbReference type="CDD" id="cd11322">
    <property type="entry name" value="AmyAc_Glg_BE"/>
    <property type="match status" value="1"/>
</dbReference>
<dbReference type="InterPro" id="IPR006048">
    <property type="entry name" value="A-amylase/branching_C"/>
</dbReference>
<evidence type="ECO:0000256" key="2">
    <source>
        <dbReference type="ARBA" id="ARBA00002953"/>
    </source>
</evidence>
<gene>
    <name evidence="10" type="primary">glgB</name>
    <name evidence="14" type="ORF">BWR60_19325</name>
</gene>
<evidence type="ECO:0000256" key="4">
    <source>
        <dbReference type="ARBA" id="ARBA00009000"/>
    </source>
</evidence>
<dbReference type="SUPFAM" id="SSF81296">
    <property type="entry name" value="E set domains"/>
    <property type="match status" value="2"/>
</dbReference>
<dbReference type="SUPFAM" id="SSF51011">
    <property type="entry name" value="Glycosyl hydrolase domain"/>
    <property type="match status" value="1"/>
</dbReference>
<dbReference type="Pfam" id="PF22019">
    <property type="entry name" value="GlgB_N"/>
    <property type="match status" value="1"/>
</dbReference>
<evidence type="ECO:0000313" key="15">
    <source>
        <dbReference type="Proteomes" id="UP000196655"/>
    </source>
</evidence>
<dbReference type="FunFam" id="3.20.20.80:FF:000003">
    <property type="entry name" value="1,4-alpha-glucan branching enzyme GlgB"/>
    <property type="match status" value="1"/>
</dbReference>
<evidence type="ECO:0000256" key="7">
    <source>
        <dbReference type="ARBA" id="ARBA00022679"/>
    </source>
</evidence>
<evidence type="ECO:0000256" key="9">
    <source>
        <dbReference type="ARBA" id="ARBA00023277"/>
    </source>
</evidence>
<dbReference type="Pfam" id="PF02806">
    <property type="entry name" value="Alpha-amylase_C"/>
    <property type="match status" value="1"/>
</dbReference>
<dbReference type="HAMAP" id="MF_00685">
    <property type="entry name" value="GlgB"/>
    <property type="match status" value="1"/>
</dbReference>
<dbReference type="OrthoDB" id="9800174at2"/>
<dbReference type="SUPFAM" id="SSF51445">
    <property type="entry name" value="(Trans)glycosidases"/>
    <property type="match status" value="1"/>
</dbReference>
<feature type="active site" description="Proton donor" evidence="10 11">
    <location>
        <position position="480"/>
    </location>
</feature>
<feature type="region of interest" description="Disordered" evidence="12">
    <location>
        <begin position="1"/>
        <end position="20"/>
    </location>
</feature>
<dbReference type="SMART" id="SM00642">
    <property type="entry name" value="Aamy"/>
    <property type="match status" value="1"/>
</dbReference>
<feature type="compositionally biased region" description="Pro residues" evidence="12">
    <location>
        <begin position="1"/>
        <end position="10"/>
    </location>
</feature>
<dbReference type="AlphaFoldDB" id="A0A211ZJI3"/>
<sequence>MTNAAPPRPPAGTDAPGRLTDPADIAALVASDHHDPFGVLGPHPDGDGTVLRCFRPDAAAVEAIDPDSGVVLARLERRHPDGVFDGRIGRPFPPRYRLRIDYGTAGGVWEIEDPYRFPSSFGEVDLHLLGEGTHLELYHRLGAHPRTLDGVDGTVFAVWAPNARRVALVGDFNGWDGRLHPMRLHPGVGVWEIFLPGVGPGAAYKFEIRGQNGDLLPLKTDPFAFRAEHPPKTASIVHGLPDYGWDDGGWLVRRPAAQRRDAPISIYEVHAGSWRRVPEEGNRPLSWRELGDQLIPYAAGLGFTHIELLPVSEYPFDGSWGYQPIGLYAPTSRFGPPEDFAAFVDRCHRAGLGVLLDWVPGHFPTDEHGLARFDGTALYEHADPRQGMHQDWGTLIYNYGRAEVRNFLLGNALYWLDRFHVDGLRVDAVASMLYLDYSRKAGEWVPNRFGGRENLEAVEFLRETNVEVYGRHEGVATVAEESTAWPAVSRPAHLGGLGFGYKWNMGWMNDTLRYMQKDPVHRHWHHHDLTFGLLYAFSENFVLPLSHDEVVHGKGSLLGKMPGDDWQKFANLRAYFGFMWAHPGKKLLFMGGEFAQANEWSHDRSLDWHLLEAGPHHAGVQRLVGDLNRLYRELPALHVRDCEPDGFDWIDASNSADSILAWLRLGNEGDRPVLAISNLTPVPRQGYRIGVPQGGRWAERLNTDAAAYGGSGMGNGGGAEAEASPWHGRPFSLLLTLPPLSTVLFEWAG</sequence>
<dbReference type="GO" id="GO:0004553">
    <property type="term" value="F:hydrolase activity, hydrolyzing O-glycosyl compounds"/>
    <property type="evidence" value="ECO:0007669"/>
    <property type="project" value="InterPro"/>
</dbReference>
<dbReference type="CDD" id="cd02855">
    <property type="entry name" value="E_set_GBE_prok_N"/>
    <property type="match status" value="1"/>
</dbReference>
<dbReference type="InterPro" id="IPR017853">
    <property type="entry name" value="GH"/>
</dbReference>
<dbReference type="InterPro" id="IPR044143">
    <property type="entry name" value="GlgB_N_E_set_prok"/>
</dbReference>
<evidence type="ECO:0000256" key="6">
    <source>
        <dbReference type="ARBA" id="ARBA00022676"/>
    </source>
</evidence>
<dbReference type="Gene3D" id="2.60.40.1180">
    <property type="entry name" value="Golgi alpha-mannosidase II"/>
    <property type="match status" value="1"/>
</dbReference>
<comment type="subunit">
    <text evidence="10">Monomer.</text>
</comment>
<name>A0A211ZJI3_9PROT</name>
<evidence type="ECO:0000256" key="1">
    <source>
        <dbReference type="ARBA" id="ARBA00000826"/>
    </source>
</evidence>
<dbReference type="InterPro" id="IPR013783">
    <property type="entry name" value="Ig-like_fold"/>
</dbReference>
<dbReference type="GO" id="GO:0043169">
    <property type="term" value="F:cation binding"/>
    <property type="evidence" value="ECO:0007669"/>
    <property type="project" value="InterPro"/>
</dbReference>
<evidence type="ECO:0000259" key="13">
    <source>
        <dbReference type="SMART" id="SM00642"/>
    </source>
</evidence>
<dbReference type="GO" id="GO:0003844">
    <property type="term" value="F:1,4-alpha-glucan branching enzyme activity"/>
    <property type="evidence" value="ECO:0007669"/>
    <property type="project" value="UniProtKB-UniRule"/>
</dbReference>
<dbReference type="InterPro" id="IPR004193">
    <property type="entry name" value="Glyco_hydro_13_N"/>
</dbReference>
<comment type="similarity">
    <text evidence="4 10">Belongs to the glycosyl hydrolase 13 family. GlgB subfamily.</text>
</comment>
<keyword evidence="9 10" id="KW-0119">Carbohydrate metabolism</keyword>
<feature type="active site" description="Nucleophile" evidence="10 11">
    <location>
        <position position="427"/>
    </location>
</feature>
<keyword evidence="6 10" id="KW-0328">Glycosyltransferase</keyword>
<dbReference type="InterPro" id="IPR037439">
    <property type="entry name" value="Branching_enzy"/>
</dbReference>
<dbReference type="NCBIfam" id="NF008967">
    <property type="entry name" value="PRK12313.1"/>
    <property type="match status" value="1"/>
</dbReference>
<dbReference type="PANTHER" id="PTHR43651">
    <property type="entry name" value="1,4-ALPHA-GLUCAN-BRANCHING ENZYME"/>
    <property type="match status" value="1"/>
</dbReference>
<evidence type="ECO:0000256" key="3">
    <source>
        <dbReference type="ARBA" id="ARBA00004964"/>
    </source>
</evidence>
<evidence type="ECO:0000256" key="12">
    <source>
        <dbReference type="SAM" id="MobiDB-lite"/>
    </source>
</evidence>
<dbReference type="STRING" id="1122125.GCA_000423185_05805"/>
<dbReference type="InterPro" id="IPR013780">
    <property type="entry name" value="Glyco_hydro_b"/>
</dbReference>
<dbReference type="NCBIfam" id="TIGR01515">
    <property type="entry name" value="branching_enzym"/>
    <property type="match status" value="1"/>
</dbReference>
<evidence type="ECO:0000256" key="10">
    <source>
        <dbReference type="HAMAP-Rule" id="MF_00685"/>
    </source>
</evidence>
<accession>A0A211ZJI3</accession>
<dbReference type="InterPro" id="IPR054169">
    <property type="entry name" value="GlgB_N"/>
</dbReference>
<dbReference type="PIRSF" id="PIRSF000463">
    <property type="entry name" value="GlgB"/>
    <property type="match status" value="1"/>
</dbReference>
<dbReference type="EMBL" id="NHON01000037">
    <property type="protein sequence ID" value="OWJ65432.1"/>
    <property type="molecule type" value="Genomic_DNA"/>
</dbReference>
<dbReference type="InterPro" id="IPR006047">
    <property type="entry name" value="GH13_cat_dom"/>
</dbReference>
<dbReference type="FunFam" id="2.60.40.1180:FF:000002">
    <property type="entry name" value="1,4-alpha-glucan branching enzyme GlgB"/>
    <property type="match status" value="1"/>
</dbReference>
<protein>
    <recommendedName>
        <fullName evidence="10">1,4-alpha-glucan branching enzyme GlgB</fullName>
        <ecNumber evidence="10">2.4.1.18</ecNumber>
    </recommendedName>
    <alternativeName>
        <fullName evidence="10">1,4-alpha-D-glucan:1,4-alpha-D-glucan 6-glucosyl-transferase</fullName>
    </alternativeName>
    <alternativeName>
        <fullName evidence="10">Alpha-(1-&gt;4)-glucan branching enzyme</fullName>
    </alternativeName>
    <alternativeName>
        <fullName evidence="10">Glycogen branching enzyme</fullName>
        <shortName evidence="10">BE</shortName>
    </alternativeName>
</protein>
<evidence type="ECO:0000256" key="8">
    <source>
        <dbReference type="ARBA" id="ARBA00023056"/>
    </source>
</evidence>
<reference evidence="15" key="1">
    <citation type="submission" date="2017-05" db="EMBL/GenBank/DDBJ databases">
        <authorList>
            <person name="Macchi M."/>
            <person name="Festa S."/>
            <person name="Coppotelli B.M."/>
            <person name="Morelli I.S."/>
        </authorList>
    </citation>
    <scope>NUCLEOTIDE SEQUENCE [LARGE SCALE GENOMIC DNA]</scope>
    <source>
        <strain evidence="15">I</strain>
    </source>
</reference>
<dbReference type="InterPro" id="IPR014756">
    <property type="entry name" value="Ig_E-set"/>
</dbReference>
<dbReference type="GO" id="GO:0005829">
    <property type="term" value="C:cytosol"/>
    <property type="evidence" value="ECO:0007669"/>
    <property type="project" value="TreeGrafter"/>
</dbReference>
<dbReference type="NCBIfam" id="NF003811">
    <property type="entry name" value="PRK05402.1"/>
    <property type="match status" value="1"/>
</dbReference>
<comment type="function">
    <text evidence="2 10">Catalyzes the formation of the alpha-1,6-glucosidic linkages in glycogen by scission of a 1,4-alpha-linked oligosaccharide from growing alpha-1,4-glucan chains and the subsequent attachment of the oligosaccharide to the alpha-1,6 position.</text>
</comment>
<comment type="caution">
    <text evidence="14">The sequence shown here is derived from an EMBL/GenBank/DDBJ whole genome shotgun (WGS) entry which is preliminary data.</text>
</comment>
<evidence type="ECO:0000256" key="5">
    <source>
        <dbReference type="ARBA" id="ARBA00022600"/>
    </source>
</evidence>
<keyword evidence="15" id="KW-1185">Reference proteome</keyword>
<proteinExistence type="inferred from homology"/>
<organism evidence="14 15">
    <name type="scientific">Inquilinus limosus</name>
    <dbReference type="NCBI Taxonomy" id="171674"/>
    <lineage>
        <taxon>Bacteria</taxon>
        <taxon>Pseudomonadati</taxon>
        <taxon>Pseudomonadota</taxon>
        <taxon>Alphaproteobacteria</taxon>
        <taxon>Rhodospirillales</taxon>
        <taxon>Rhodospirillaceae</taxon>
        <taxon>Inquilinus</taxon>
    </lineage>
</organism>
<keyword evidence="5 10" id="KW-0321">Glycogen metabolism</keyword>
<dbReference type="InterPro" id="IPR006407">
    <property type="entry name" value="GlgB"/>
</dbReference>
<dbReference type="Gene3D" id="2.60.40.10">
    <property type="entry name" value="Immunoglobulins"/>
    <property type="match status" value="2"/>
</dbReference>
<dbReference type="Gene3D" id="3.20.20.80">
    <property type="entry name" value="Glycosidases"/>
    <property type="match status" value="1"/>
</dbReference>
<comment type="catalytic activity">
    <reaction evidence="1 10">
        <text>Transfers a segment of a (1-&gt;4)-alpha-D-glucan chain to a primary hydroxy group in a similar glucan chain.</text>
        <dbReference type="EC" id="2.4.1.18"/>
    </reaction>
</comment>
<keyword evidence="8 10" id="KW-0320">Glycogen biosynthesis</keyword>
<dbReference type="EC" id="2.4.1.18" evidence="10"/>
<dbReference type="Proteomes" id="UP000196655">
    <property type="component" value="Unassembled WGS sequence"/>
</dbReference>
<dbReference type="UniPathway" id="UPA00164"/>
<evidence type="ECO:0000256" key="11">
    <source>
        <dbReference type="PIRSR" id="PIRSR000463-1"/>
    </source>
</evidence>
<dbReference type="Pfam" id="PF02922">
    <property type="entry name" value="CBM_48"/>
    <property type="match status" value="1"/>
</dbReference>
<dbReference type="GO" id="GO:0005978">
    <property type="term" value="P:glycogen biosynthetic process"/>
    <property type="evidence" value="ECO:0007669"/>
    <property type="project" value="UniProtKB-UniRule"/>
</dbReference>
<feature type="domain" description="Glycosyl hydrolase family 13 catalytic" evidence="13">
    <location>
        <begin position="268"/>
        <end position="657"/>
    </location>
</feature>